<feature type="transmembrane region" description="Helical" evidence="15">
    <location>
        <begin position="6"/>
        <end position="27"/>
    </location>
</feature>
<evidence type="ECO:0000313" key="20">
    <source>
        <dbReference type="Proteomes" id="UP000601361"/>
    </source>
</evidence>
<evidence type="ECO:0000256" key="6">
    <source>
        <dbReference type="ARBA" id="ARBA00022618"/>
    </source>
</evidence>
<proteinExistence type="inferred from homology"/>
<evidence type="ECO:0000256" key="4">
    <source>
        <dbReference type="ARBA" id="ARBA00022490"/>
    </source>
</evidence>
<accession>A0ABQ1WLE9</accession>
<dbReference type="Proteomes" id="UP000601361">
    <property type="component" value="Unassembled WGS sequence"/>
</dbReference>
<comment type="catalytic activity">
    <reaction evidence="13 14">
        <text>UDP-N-acetyl-alpha-D-muramate + L-alanine + ATP = UDP-N-acetyl-alpha-D-muramoyl-L-alanine + ADP + phosphate + H(+)</text>
        <dbReference type="Rhea" id="RHEA:23372"/>
        <dbReference type="ChEBI" id="CHEBI:15378"/>
        <dbReference type="ChEBI" id="CHEBI:30616"/>
        <dbReference type="ChEBI" id="CHEBI:43474"/>
        <dbReference type="ChEBI" id="CHEBI:57972"/>
        <dbReference type="ChEBI" id="CHEBI:70757"/>
        <dbReference type="ChEBI" id="CHEBI:83898"/>
        <dbReference type="ChEBI" id="CHEBI:456216"/>
        <dbReference type="EC" id="6.3.2.8"/>
    </reaction>
</comment>
<comment type="similarity">
    <text evidence="14">Belongs to the MurCDEF family.</text>
</comment>
<dbReference type="RefSeq" id="WP_262891881.1">
    <property type="nucleotide sequence ID" value="NZ_BMGS01000002.1"/>
</dbReference>
<evidence type="ECO:0000256" key="2">
    <source>
        <dbReference type="ARBA" id="ARBA00004752"/>
    </source>
</evidence>
<dbReference type="HAMAP" id="MF_00046">
    <property type="entry name" value="MurC"/>
    <property type="match status" value="1"/>
</dbReference>
<evidence type="ECO:0000259" key="16">
    <source>
        <dbReference type="Pfam" id="PF01225"/>
    </source>
</evidence>
<comment type="subcellular location">
    <subcellularLocation>
        <location evidence="1 14">Cytoplasm</location>
    </subcellularLocation>
</comment>
<protein>
    <recommendedName>
        <fullName evidence="3 14">UDP-N-acetylmuramate--L-alanine ligase</fullName>
        <ecNumber evidence="3 14">6.3.2.8</ecNumber>
    </recommendedName>
    <alternativeName>
        <fullName evidence="14">UDP-N-acetylmuramoyl-L-alanine synthetase</fullName>
    </alternativeName>
</protein>
<evidence type="ECO:0000256" key="5">
    <source>
        <dbReference type="ARBA" id="ARBA00022598"/>
    </source>
</evidence>
<evidence type="ECO:0000256" key="9">
    <source>
        <dbReference type="ARBA" id="ARBA00022960"/>
    </source>
</evidence>
<name>A0ABQ1WLE9_9BACT</name>
<keyword evidence="11 14" id="KW-0131">Cell cycle</keyword>
<feature type="domain" description="Mur ligase N-terminal catalytic" evidence="16">
    <location>
        <begin position="10"/>
        <end position="112"/>
    </location>
</feature>
<keyword evidence="15" id="KW-1133">Transmembrane helix</keyword>
<dbReference type="PANTHER" id="PTHR43445">
    <property type="entry name" value="UDP-N-ACETYLMURAMATE--L-ALANINE LIGASE-RELATED"/>
    <property type="match status" value="1"/>
</dbReference>
<dbReference type="Pfam" id="PF08245">
    <property type="entry name" value="Mur_ligase_M"/>
    <property type="match status" value="1"/>
</dbReference>
<comment type="caution">
    <text evidence="19">The sequence shown here is derived from an EMBL/GenBank/DDBJ whole genome shotgun (WGS) entry which is preliminary data.</text>
</comment>
<dbReference type="PANTHER" id="PTHR43445:SF3">
    <property type="entry name" value="UDP-N-ACETYLMURAMATE--L-ALANINE LIGASE"/>
    <property type="match status" value="1"/>
</dbReference>
<keyword evidence="4 14" id="KW-0963">Cytoplasm</keyword>
<organism evidence="19 20">
    <name type="scientific">Hymenobacter glacieicola</name>
    <dbReference type="NCBI Taxonomy" id="1562124"/>
    <lineage>
        <taxon>Bacteria</taxon>
        <taxon>Pseudomonadati</taxon>
        <taxon>Bacteroidota</taxon>
        <taxon>Cytophagia</taxon>
        <taxon>Cytophagales</taxon>
        <taxon>Hymenobacteraceae</taxon>
        <taxon>Hymenobacter</taxon>
    </lineage>
</organism>
<dbReference type="SUPFAM" id="SSF53623">
    <property type="entry name" value="MurD-like peptide ligases, catalytic domain"/>
    <property type="match status" value="1"/>
</dbReference>
<dbReference type="Pfam" id="PF02875">
    <property type="entry name" value="Mur_ligase_C"/>
    <property type="match status" value="1"/>
</dbReference>
<evidence type="ECO:0000256" key="15">
    <source>
        <dbReference type="SAM" id="Phobius"/>
    </source>
</evidence>
<evidence type="ECO:0000256" key="7">
    <source>
        <dbReference type="ARBA" id="ARBA00022741"/>
    </source>
</evidence>
<keyword evidence="6 14" id="KW-0132">Cell division</keyword>
<dbReference type="SUPFAM" id="SSF53244">
    <property type="entry name" value="MurD-like peptide ligases, peptide-binding domain"/>
    <property type="match status" value="1"/>
</dbReference>
<comment type="pathway">
    <text evidence="2 14">Cell wall biogenesis; peptidoglycan biosynthesis.</text>
</comment>
<evidence type="ECO:0000256" key="8">
    <source>
        <dbReference type="ARBA" id="ARBA00022840"/>
    </source>
</evidence>
<dbReference type="InterPro" id="IPR013221">
    <property type="entry name" value="Mur_ligase_cen"/>
</dbReference>
<dbReference type="NCBIfam" id="TIGR01082">
    <property type="entry name" value="murC"/>
    <property type="match status" value="1"/>
</dbReference>
<evidence type="ECO:0000313" key="19">
    <source>
        <dbReference type="EMBL" id="GGG35060.1"/>
    </source>
</evidence>
<dbReference type="Gene3D" id="3.40.50.720">
    <property type="entry name" value="NAD(P)-binding Rossmann-like Domain"/>
    <property type="match status" value="1"/>
</dbReference>
<keyword evidence="5 14" id="KW-0436">Ligase</keyword>
<comment type="function">
    <text evidence="14">Cell wall formation.</text>
</comment>
<dbReference type="InterPro" id="IPR004101">
    <property type="entry name" value="Mur_ligase_C"/>
</dbReference>
<gene>
    <name evidence="14" type="primary">murC</name>
    <name evidence="19" type="ORF">GCM10011378_09210</name>
</gene>
<dbReference type="InterPro" id="IPR036615">
    <property type="entry name" value="Mur_ligase_C_dom_sf"/>
</dbReference>
<dbReference type="InterPro" id="IPR000713">
    <property type="entry name" value="Mur_ligase_N"/>
</dbReference>
<dbReference type="EMBL" id="BMGS01000002">
    <property type="protein sequence ID" value="GGG35060.1"/>
    <property type="molecule type" value="Genomic_DNA"/>
</dbReference>
<evidence type="ECO:0000256" key="12">
    <source>
        <dbReference type="ARBA" id="ARBA00023316"/>
    </source>
</evidence>
<dbReference type="InterPro" id="IPR036565">
    <property type="entry name" value="Mur-like_cat_sf"/>
</dbReference>
<keyword evidence="10 14" id="KW-0573">Peptidoglycan synthesis</keyword>
<feature type="binding site" evidence="14">
    <location>
        <begin position="121"/>
        <end position="127"/>
    </location>
    <ligand>
        <name>ATP</name>
        <dbReference type="ChEBI" id="CHEBI:30616"/>
    </ligand>
</feature>
<dbReference type="EC" id="6.3.2.8" evidence="3 14"/>
<evidence type="ECO:0000256" key="11">
    <source>
        <dbReference type="ARBA" id="ARBA00023306"/>
    </source>
</evidence>
<evidence type="ECO:0000256" key="13">
    <source>
        <dbReference type="ARBA" id="ARBA00047833"/>
    </source>
</evidence>
<keyword evidence="8 14" id="KW-0067">ATP-binding</keyword>
<evidence type="ECO:0000256" key="10">
    <source>
        <dbReference type="ARBA" id="ARBA00022984"/>
    </source>
</evidence>
<reference evidence="20" key="1">
    <citation type="journal article" date="2019" name="Int. J. Syst. Evol. Microbiol.">
        <title>The Global Catalogue of Microorganisms (GCM) 10K type strain sequencing project: providing services to taxonomists for standard genome sequencing and annotation.</title>
        <authorList>
            <consortium name="The Broad Institute Genomics Platform"/>
            <consortium name="The Broad Institute Genome Sequencing Center for Infectious Disease"/>
            <person name="Wu L."/>
            <person name="Ma J."/>
        </authorList>
    </citation>
    <scope>NUCLEOTIDE SEQUENCE [LARGE SCALE GENOMIC DNA]</scope>
    <source>
        <strain evidence="20">CGMCC 1.12990</strain>
    </source>
</reference>
<dbReference type="InterPro" id="IPR005758">
    <property type="entry name" value="UDP-N-AcMur_Ala_ligase_MurC"/>
</dbReference>
<keyword evidence="15" id="KW-0472">Membrane</keyword>
<feature type="domain" description="Mur ligase central" evidence="18">
    <location>
        <begin position="119"/>
        <end position="306"/>
    </location>
</feature>
<dbReference type="Pfam" id="PF01225">
    <property type="entry name" value="Mur_ligase"/>
    <property type="match status" value="1"/>
</dbReference>
<dbReference type="Gene3D" id="3.40.1190.10">
    <property type="entry name" value="Mur-like, catalytic domain"/>
    <property type="match status" value="1"/>
</dbReference>
<sequence length="480" mass="51937">MNPVAAFPHVFFLGIGGIGMSALARWFKANGHSVSGYDKTVTPLTEALAAEGIAIHYEDAVANIPAEVRQNRAQVLVILTPAIPQNHQEWAWLREQGYDIRKRSQVLGLLTQGRPTIAVAGTHGKTTTSSMVAHLLHHAGVPCAAFLGGIAVNLGSNLLLPPATAPAETTPVVVEADEYDRSFLTLFPTVAIVTSTDADHLDIYGHKDALVDSFRQFVGQIQPGGTLIINHTADPSVAAAAPVGVRVIRYGLSPEQGPELYADRITAQGHTFRFALHGPHGDVSALELAVPGHHNVENMLAAACVAQAYGLTPEQLRAAVAAYRGVKRRFEFIVTAGSPEQPNVYVDDYAHHPREIEAFLRSLRTLYPGRRLRVVFQPHLFSRTRDFAPGFAESLSIADEVVLLAIYPARELPMPGVTSELILSQITATEKSLQTKEEILRNAETNANFDVLATVGAGDIDQLVPRLKNILNIRWNGAEA</sequence>
<keyword evidence="9 14" id="KW-0133">Cell shape</keyword>
<dbReference type="Gene3D" id="3.90.190.20">
    <property type="entry name" value="Mur ligase, C-terminal domain"/>
    <property type="match status" value="1"/>
</dbReference>
<evidence type="ECO:0000256" key="14">
    <source>
        <dbReference type="HAMAP-Rule" id="MF_00046"/>
    </source>
</evidence>
<evidence type="ECO:0000259" key="18">
    <source>
        <dbReference type="Pfam" id="PF08245"/>
    </source>
</evidence>
<dbReference type="GO" id="GO:0016874">
    <property type="term" value="F:ligase activity"/>
    <property type="evidence" value="ECO:0007669"/>
    <property type="project" value="UniProtKB-KW"/>
</dbReference>
<dbReference type="InterPro" id="IPR050061">
    <property type="entry name" value="MurCDEF_pg_biosynth"/>
</dbReference>
<keyword evidence="7 14" id="KW-0547">Nucleotide-binding</keyword>
<evidence type="ECO:0000259" key="17">
    <source>
        <dbReference type="Pfam" id="PF02875"/>
    </source>
</evidence>
<evidence type="ECO:0000256" key="3">
    <source>
        <dbReference type="ARBA" id="ARBA00012211"/>
    </source>
</evidence>
<evidence type="ECO:0000256" key="1">
    <source>
        <dbReference type="ARBA" id="ARBA00004496"/>
    </source>
</evidence>
<keyword evidence="20" id="KW-1185">Reference proteome</keyword>
<keyword evidence="15" id="KW-0812">Transmembrane</keyword>
<dbReference type="SUPFAM" id="SSF51984">
    <property type="entry name" value="MurCD N-terminal domain"/>
    <property type="match status" value="1"/>
</dbReference>
<feature type="domain" description="Mur ligase C-terminal" evidence="17">
    <location>
        <begin position="328"/>
        <end position="457"/>
    </location>
</feature>
<keyword evidence="12 14" id="KW-0961">Cell wall biogenesis/degradation</keyword>